<dbReference type="Gene3D" id="1.10.10.60">
    <property type="entry name" value="Homeodomain-like"/>
    <property type="match status" value="2"/>
</dbReference>
<feature type="domain" description="Myb-like" evidence="2">
    <location>
        <begin position="364"/>
        <end position="414"/>
    </location>
</feature>
<evidence type="ECO:0000313" key="4">
    <source>
        <dbReference type="EMBL" id="CAE0116775.1"/>
    </source>
</evidence>
<dbReference type="SMART" id="SM00717">
    <property type="entry name" value="SANT"/>
    <property type="match status" value="2"/>
</dbReference>
<organism evidence="4">
    <name type="scientific">Haptolina ericina</name>
    <dbReference type="NCBI Taxonomy" id="156174"/>
    <lineage>
        <taxon>Eukaryota</taxon>
        <taxon>Haptista</taxon>
        <taxon>Haptophyta</taxon>
        <taxon>Prymnesiophyceae</taxon>
        <taxon>Prymnesiales</taxon>
        <taxon>Prymnesiaceae</taxon>
        <taxon>Haptolina</taxon>
    </lineage>
</organism>
<dbReference type="EMBL" id="HBHX01031352">
    <property type="protein sequence ID" value="CAE0116775.1"/>
    <property type="molecule type" value="Transcribed_RNA"/>
</dbReference>
<evidence type="ECO:0000256" key="1">
    <source>
        <dbReference type="SAM" id="MobiDB-lite"/>
    </source>
</evidence>
<reference evidence="4" key="1">
    <citation type="submission" date="2021-01" db="EMBL/GenBank/DDBJ databases">
        <authorList>
            <person name="Corre E."/>
            <person name="Pelletier E."/>
            <person name="Niang G."/>
            <person name="Scheremetjew M."/>
            <person name="Finn R."/>
            <person name="Kale V."/>
            <person name="Holt S."/>
            <person name="Cochrane G."/>
            <person name="Meng A."/>
            <person name="Brown T."/>
            <person name="Cohen L."/>
        </authorList>
    </citation>
    <scope>NUCLEOTIDE SEQUENCE</scope>
    <source>
        <strain evidence="4">CCMP281</strain>
    </source>
</reference>
<dbReference type="GO" id="GO:0000981">
    <property type="term" value="F:DNA-binding transcription factor activity, RNA polymerase II-specific"/>
    <property type="evidence" value="ECO:0007669"/>
    <property type="project" value="TreeGrafter"/>
</dbReference>
<dbReference type="InterPro" id="IPR050560">
    <property type="entry name" value="MYB_TF"/>
</dbReference>
<feature type="domain" description="HTH myb-type" evidence="3">
    <location>
        <begin position="369"/>
        <end position="418"/>
    </location>
</feature>
<evidence type="ECO:0000259" key="3">
    <source>
        <dbReference type="PROSITE" id="PS51294"/>
    </source>
</evidence>
<dbReference type="InterPro" id="IPR017930">
    <property type="entry name" value="Myb_dom"/>
</dbReference>
<gene>
    <name evidence="4" type="ORF">HERI1096_LOCUS17460</name>
</gene>
<dbReference type="AlphaFoldDB" id="A0A7S3EZ07"/>
<dbReference type="InterPro" id="IPR001005">
    <property type="entry name" value="SANT/Myb"/>
</dbReference>
<feature type="region of interest" description="Disordered" evidence="1">
    <location>
        <begin position="251"/>
        <end position="271"/>
    </location>
</feature>
<dbReference type="PROSITE" id="PS51294">
    <property type="entry name" value="HTH_MYB"/>
    <property type="match status" value="2"/>
</dbReference>
<feature type="domain" description="Myb-like" evidence="2">
    <location>
        <begin position="286"/>
        <end position="336"/>
    </location>
</feature>
<proteinExistence type="predicted"/>
<dbReference type="GO" id="GO:0005634">
    <property type="term" value="C:nucleus"/>
    <property type="evidence" value="ECO:0007669"/>
    <property type="project" value="TreeGrafter"/>
</dbReference>
<feature type="domain" description="HTH myb-type" evidence="3">
    <location>
        <begin position="294"/>
        <end position="340"/>
    </location>
</feature>
<evidence type="ECO:0000259" key="2">
    <source>
        <dbReference type="PROSITE" id="PS50090"/>
    </source>
</evidence>
<dbReference type="SUPFAM" id="SSF46689">
    <property type="entry name" value="Homeodomain-like"/>
    <property type="match status" value="1"/>
</dbReference>
<feature type="region of interest" description="Disordered" evidence="1">
    <location>
        <begin position="46"/>
        <end position="79"/>
    </location>
</feature>
<sequence length="443" mass="48621">MHAASKFHTAPSRLRKRDSNVWDELNALIDAGDRPQHGFHAHAATLSGMPTMPTMSEHFVEGGSWSRQSKRRTSEEGSSMSLWEVSEALNLAASQPAAADARSGDFGLADLDALQALVAEEESEMMILPARGEEPPDDIAATQRFVDSVFADGAEETIPELTLARTETTEASEYELQDRWFAMLQKEPCQWDLNQQLIFEGPKSPSPTSVTALFGAALSPHDIDGVSARNSEVFHEALILKCDSCAAQSTSSAPATRSPGVTPPLLLPATPRHILPPLAQLGSSSRNGAERKEWTAAEDEIIRSSVLIYGCKWRRIASLLPGRSDDAVRNRWNRLKEQMSSIVHASVALAPTVKRTPSTGCDVANKPERVSWTKVEDATILSSVVELGHKWNKLAERLPGRTDHAIRNRFHRLQTMLEDRQRAQQRVLAPSQLLPPAAPLMLA</sequence>
<protein>
    <recommendedName>
        <fullName evidence="5">Myb-like domain-containing protein</fullName>
    </recommendedName>
</protein>
<evidence type="ECO:0008006" key="5">
    <source>
        <dbReference type="Google" id="ProtNLM"/>
    </source>
</evidence>
<dbReference type="InterPro" id="IPR009057">
    <property type="entry name" value="Homeodomain-like_sf"/>
</dbReference>
<name>A0A7S3EZ07_9EUKA</name>
<dbReference type="Pfam" id="PF00249">
    <property type="entry name" value="Myb_DNA-binding"/>
    <property type="match status" value="2"/>
</dbReference>
<dbReference type="GO" id="GO:0000978">
    <property type="term" value="F:RNA polymerase II cis-regulatory region sequence-specific DNA binding"/>
    <property type="evidence" value="ECO:0007669"/>
    <property type="project" value="TreeGrafter"/>
</dbReference>
<dbReference type="PROSITE" id="PS50090">
    <property type="entry name" value="MYB_LIKE"/>
    <property type="match status" value="2"/>
</dbReference>
<dbReference type="PANTHER" id="PTHR45614">
    <property type="entry name" value="MYB PROTEIN-RELATED"/>
    <property type="match status" value="1"/>
</dbReference>
<dbReference type="CDD" id="cd00167">
    <property type="entry name" value="SANT"/>
    <property type="match status" value="2"/>
</dbReference>
<accession>A0A7S3EZ07</accession>